<organism evidence="11 13">
    <name type="scientific">Roseburia amylophila</name>
    <dbReference type="NCBI Taxonomy" id="2981794"/>
    <lineage>
        <taxon>Bacteria</taxon>
        <taxon>Bacillati</taxon>
        <taxon>Bacillota</taxon>
        <taxon>Clostridia</taxon>
        <taxon>Lachnospirales</taxon>
        <taxon>Lachnospiraceae</taxon>
        <taxon>Roseburia</taxon>
    </lineage>
</organism>
<keyword evidence="3 10" id="KW-0808">Transferase</keyword>
<keyword evidence="11" id="KW-0012">Acyltransferase</keyword>
<feature type="transmembrane region" description="Helical" evidence="10">
    <location>
        <begin position="175"/>
        <end position="193"/>
    </location>
</feature>
<evidence type="ECO:0000256" key="3">
    <source>
        <dbReference type="ARBA" id="ARBA00022679"/>
    </source>
</evidence>
<dbReference type="SMART" id="SM01207">
    <property type="entry name" value="G3P_acyltransf"/>
    <property type="match status" value="1"/>
</dbReference>
<feature type="transmembrane region" description="Helical" evidence="10">
    <location>
        <begin position="6"/>
        <end position="24"/>
    </location>
</feature>
<name>A0AAW4WA50_9FIRM</name>
<evidence type="ECO:0000256" key="2">
    <source>
        <dbReference type="ARBA" id="ARBA00022516"/>
    </source>
</evidence>
<comment type="similarity">
    <text evidence="10">Belongs to the PlsY family.</text>
</comment>
<comment type="subcellular location">
    <subcellularLocation>
        <location evidence="10">Cell membrane</location>
        <topology evidence="10">Multi-pass membrane protein</topology>
    </subcellularLocation>
</comment>
<keyword evidence="5 10" id="KW-1133">Transmembrane helix</keyword>
<reference evidence="12" key="3">
    <citation type="submission" date="2022-09" db="EMBL/GenBank/DDBJ databases">
        <authorList>
            <person name="Hitch T.C.A."/>
        </authorList>
    </citation>
    <scope>NUCLEOTIDE SEQUENCE</scope>
    <source>
        <strain evidence="12">Sanger_19</strain>
    </source>
</reference>
<reference evidence="12 14" key="1">
    <citation type="journal article" date="2021" name="ISME Commun">
        <title>Automated analysis of genomic sequences facilitates high-throughput and comprehensive description of bacteria.</title>
        <authorList>
            <person name="Hitch T.C.A."/>
        </authorList>
    </citation>
    <scope>NUCLEOTIDE SEQUENCE [LARGE SCALE GENOMIC DNA]</scope>
    <source>
        <strain evidence="12 14">Sanger_19</strain>
    </source>
</reference>
<dbReference type="InterPro" id="IPR003811">
    <property type="entry name" value="G3P_acylTferase_PlsY"/>
</dbReference>
<dbReference type="HAMAP" id="MF_01043">
    <property type="entry name" value="PlsY"/>
    <property type="match status" value="1"/>
</dbReference>
<feature type="transmembrane region" description="Helical" evidence="10">
    <location>
        <begin position="55"/>
        <end position="76"/>
    </location>
</feature>
<evidence type="ECO:0000256" key="6">
    <source>
        <dbReference type="ARBA" id="ARBA00023098"/>
    </source>
</evidence>
<gene>
    <name evidence="10 11" type="primary">plsY</name>
    <name evidence="11" type="ORF">LKD47_00180</name>
    <name evidence="12" type="ORF">OCV43_05115</name>
</gene>
<feature type="transmembrane region" description="Helical" evidence="10">
    <location>
        <begin position="147"/>
        <end position="169"/>
    </location>
</feature>
<dbReference type="Pfam" id="PF02660">
    <property type="entry name" value="G3P_acyltransf"/>
    <property type="match status" value="1"/>
</dbReference>
<dbReference type="PANTHER" id="PTHR30309:SF0">
    <property type="entry name" value="GLYCEROL-3-PHOSPHATE ACYLTRANSFERASE-RELATED"/>
    <property type="match status" value="1"/>
</dbReference>
<evidence type="ECO:0000313" key="11">
    <source>
        <dbReference type="EMBL" id="MCC2240718.1"/>
    </source>
</evidence>
<keyword evidence="7 10" id="KW-0472">Membrane</keyword>
<keyword evidence="14" id="KW-1185">Reference proteome</keyword>
<proteinExistence type="inferred from homology"/>
<dbReference type="GO" id="GO:0008654">
    <property type="term" value="P:phospholipid biosynthetic process"/>
    <property type="evidence" value="ECO:0007669"/>
    <property type="project" value="UniProtKB-UniRule"/>
</dbReference>
<reference evidence="11" key="2">
    <citation type="submission" date="2021-10" db="EMBL/GenBank/DDBJ databases">
        <title>Anaerobic single-cell dispensing facilitates the cultivation of human gut bacteria.</title>
        <authorList>
            <person name="Afrizal A."/>
        </authorList>
    </citation>
    <scope>NUCLEOTIDE SEQUENCE</scope>
    <source>
        <strain evidence="11">CLA-AA-H204</strain>
    </source>
</reference>
<evidence type="ECO:0000313" key="14">
    <source>
        <dbReference type="Proteomes" id="UP001209666"/>
    </source>
</evidence>
<evidence type="ECO:0000256" key="8">
    <source>
        <dbReference type="ARBA" id="ARBA00023209"/>
    </source>
</evidence>
<dbReference type="Proteomes" id="UP001198893">
    <property type="component" value="Unassembled WGS sequence"/>
</dbReference>
<keyword evidence="8 10" id="KW-0594">Phospholipid biosynthesis</keyword>
<evidence type="ECO:0000313" key="12">
    <source>
        <dbReference type="EMBL" id="MCU6716657.1"/>
    </source>
</evidence>
<evidence type="ECO:0000256" key="1">
    <source>
        <dbReference type="ARBA" id="ARBA00022475"/>
    </source>
</evidence>
<dbReference type="Proteomes" id="UP001209666">
    <property type="component" value="Unassembled WGS sequence"/>
</dbReference>
<evidence type="ECO:0000256" key="7">
    <source>
        <dbReference type="ARBA" id="ARBA00023136"/>
    </source>
</evidence>
<evidence type="ECO:0000313" key="13">
    <source>
        <dbReference type="Proteomes" id="UP001198893"/>
    </source>
</evidence>
<comment type="function">
    <text evidence="10">Catalyzes the transfer of an acyl group from acyl-phosphate (acyl-PO(4)) to glycerol-3-phosphate (G3P) to form lysophosphatidic acid (LPA). This enzyme utilizes acyl-phosphate as fatty acyl donor, but not acyl-CoA or acyl-ACP.</text>
</comment>
<evidence type="ECO:0000256" key="9">
    <source>
        <dbReference type="ARBA" id="ARBA00023264"/>
    </source>
</evidence>
<sequence>MLFGRVISVGIGYLCGMFLSGFLYGKKENVDLRKVGSGNVGTTNTMRNLGVKAGILTLIGDVCKVFMAMVIVWLIFRNRYPDSVKVLELYAGVGCILGHDFPAYMKFKGGKGIACTGGLLIGFCPLAVPISLGIFILVVAITRYVSLGSILGVISLEIQIIVFGQMGLLSVPEQYLTEVYIVFGFVAGLAIILHHANIGRLLKGTENKFSFHSKKQEA</sequence>
<keyword evidence="1 10" id="KW-1003">Cell membrane</keyword>
<comment type="pathway">
    <text evidence="10">Lipid metabolism; phospholipid metabolism.</text>
</comment>
<dbReference type="EC" id="2.3.1.275" evidence="10"/>
<comment type="subunit">
    <text evidence="10">Probably interacts with PlsX.</text>
</comment>
<evidence type="ECO:0000256" key="10">
    <source>
        <dbReference type="HAMAP-Rule" id="MF_01043"/>
    </source>
</evidence>
<dbReference type="GO" id="GO:0043772">
    <property type="term" value="F:acyl-phosphate glycerol-3-phosphate acyltransferase activity"/>
    <property type="evidence" value="ECO:0007669"/>
    <property type="project" value="UniProtKB-UniRule"/>
</dbReference>
<dbReference type="RefSeq" id="WP_022242468.1">
    <property type="nucleotide sequence ID" value="NZ_JAJEQW010000001.1"/>
</dbReference>
<dbReference type="NCBIfam" id="TIGR00023">
    <property type="entry name" value="glycerol-3-phosphate 1-O-acyltransferase PlsY"/>
    <property type="match status" value="1"/>
</dbReference>
<dbReference type="PANTHER" id="PTHR30309">
    <property type="entry name" value="INNER MEMBRANE PROTEIN YGIH"/>
    <property type="match status" value="1"/>
</dbReference>
<protein>
    <recommendedName>
        <fullName evidence="10">Glycerol-3-phosphate acyltransferase</fullName>
    </recommendedName>
    <alternativeName>
        <fullName evidence="10">Acyl-PO4 G3P acyltransferase</fullName>
    </alternativeName>
    <alternativeName>
        <fullName evidence="10">Acyl-phosphate--glycerol-3-phosphate acyltransferase</fullName>
    </alternativeName>
    <alternativeName>
        <fullName evidence="10">G3P acyltransferase</fullName>
        <shortName evidence="10">GPAT</shortName>
        <ecNumber evidence="10">2.3.1.275</ecNumber>
    </alternativeName>
    <alternativeName>
        <fullName evidence="10">Lysophosphatidic acid synthase</fullName>
        <shortName evidence="10">LPA synthase</shortName>
    </alternativeName>
</protein>
<evidence type="ECO:0000256" key="4">
    <source>
        <dbReference type="ARBA" id="ARBA00022692"/>
    </source>
</evidence>
<comment type="caution">
    <text evidence="11">The sequence shown here is derived from an EMBL/GenBank/DDBJ whole genome shotgun (WGS) entry which is preliminary data.</text>
</comment>
<accession>A0AAW4WA50</accession>
<feature type="transmembrane region" description="Helical" evidence="10">
    <location>
        <begin position="119"/>
        <end position="140"/>
    </location>
</feature>
<dbReference type="GO" id="GO:0005886">
    <property type="term" value="C:plasma membrane"/>
    <property type="evidence" value="ECO:0007669"/>
    <property type="project" value="UniProtKB-SubCell"/>
</dbReference>
<keyword evidence="6 10" id="KW-0443">Lipid metabolism</keyword>
<keyword evidence="2 10" id="KW-0444">Lipid biosynthesis</keyword>
<evidence type="ECO:0000256" key="5">
    <source>
        <dbReference type="ARBA" id="ARBA00022989"/>
    </source>
</evidence>
<keyword evidence="4 10" id="KW-0812">Transmembrane</keyword>
<dbReference type="EMBL" id="JAJEQW010000001">
    <property type="protein sequence ID" value="MCC2240718.1"/>
    <property type="molecule type" value="Genomic_DNA"/>
</dbReference>
<comment type="catalytic activity">
    <reaction evidence="10">
        <text>an acyl phosphate + sn-glycerol 3-phosphate = a 1-acyl-sn-glycero-3-phosphate + phosphate</text>
        <dbReference type="Rhea" id="RHEA:34075"/>
        <dbReference type="ChEBI" id="CHEBI:43474"/>
        <dbReference type="ChEBI" id="CHEBI:57597"/>
        <dbReference type="ChEBI" id="CHEBI:57970"/>
        <dbReference type="ChEBI" id="CHEBI:59918"/>
        <dbReference type="EC" id="2.3.1.275"/>
    </reaction>
</comment>
<dbReference type="AlphaFoldDB" id="A0AAW4WA50"/>
<dbReference type="EMBL" id="JAOQKI010000006">
    <property type="protein sequence ID" value="MCU6716657.1"/>
    <property type="molecule type" value="Genomic_DNA"/>
</dbReference>
<keyword evidence="9 10" id="KW-1208">Phospholipid metabolism</keyword>